<dbReference type="EMBL" id="JASXSX010000001">
    <property type="protein sequence ID" value="MDT3767443.1"/>
    <property type="molecule type" value="Genomic_DNA"/>
</dbReference>
<sequence length="311" mass="34875">MTIIQIPQVDDEPIAAVLRSLAIQPLGADTFRAQSLPQMGRIYGGQVVAQALIAACSTLDEPLERLPHSLHAYFLVGGDPHKPIDIEAERVRDGRSFSSRTAVARQEGRDILTLLANFHIREDGPDYSAPMPDVPEPEKLMSALEYFRTMNNPVGKYLGNTVAFESRHVQDSLYMHKKPKIASSQQVWIKPRVPIPNATPLVGRILLAYVLDQFIMEPALRSRGLSWLSPGLMLASLDHAMWFHRDFDINDWLLLDQNCPSTCSNRAMGSMRVFTREGVLVAEVMQEAMMRVLEPKPGEKSHFEFNVPPAH</sequence>
<comment type="similarity">
    <text evidence="1">Belongs to the C/M/P thioester hydrolase family.</text>
</comment>
<dbReference type="Gene3D" id="2.40.160.210">
    <property type="entry name" value="Acyl-CoA thioesterase, double hotdog domain"/>
    <property type="match status" value="1"/>
</dbReference>
<dbReference type="Pfam" id="PF02551">
    <property type="entry name" value="Acyl_CoA_thio"/>
    <property type="match status" value="1"/>
</dbReference>
<dbReference type="Pfam" id="PF13622">
    <property type="entry name" value="4HBT_3"/>
    <property type="match status" value="1"/>
</dbReference>
<dbReference type="CDD" id="cd03444">
    <property type="entry name" value="Thioesterase_II_repeat1"/>
    <property type="match status" value="1"/>
</dbReference>
<protein>
    <submittedName>
        <fullName evidence="5">Thioesterase family protein</fullName>
    </submittedName>
</protein>
<evidence type="ECO:0000259" key="3">
    <source>
        <dbReference type="Pfam" id="PF02551"/>
    </source>
</evidence>
<gene>
    <name evidence="5" type="ORF">QS713_05115</name>
</gene>
<accession>A0ABU3IAN4</accession>
<reference evidence="5 6" key="1">
    <citation type="submission" date="2023-06" db="EMBL/GenBank/DDBJ databases">
        <title>Draft genome sequence of Gleimia hominis type strain CCUG 57540T.</title>
        <authorList>
            <person name="Salva-Serra F."/>
            <person name="Cardew S."/>
            <person name="Jensie Markopoulos S."/>
            <person name="Ohlen M."/>
            <person name="Inganas E."/>
            <person name="Svensson-Stadler L."/>
            <person name="Moore E.R.B."/>
        </authorList>
    </citation>
    <scope>NUCLEOTIDE SEQUENCE [LARGE SCALE GENOMIC DNA]</scope>
    <source>
        <strain evidence="5 6">CCUG 57540</strain>
    </source>
</reference>
<dbReference type="CDD" id="cd03445">
    <property type="entry name" value="Thioesterase_II_repeat2"/>
    <property type="match status" value="1"/>
</dbReference>
<feature type="domain" description="Acyl-CoA thioesterase 2 C-terminal" evidence="3">
    <location>
        <begin position="180"/>
        <end position="287"/>
    </location>
</feature>
<evidence type="ECO:0000259" key="4">
    <source>
        <dbReference type="Pfam" id="PF13622"/>
    </source>
</evidence>
<organism evidence="5 6">
    <name type="scientific">Gleimia hominis</name>
    <dbReference type="NCBI Taxonomy" id="595468"/>
    <lineage>
        <taxon>Bacteria</taxon>
        <taxon>Bacillati</taxon>
        <taxon>Actinomycetota</taxon>
        <taxon>Actinomycetes</taxon>
        <taxon>Actinomycetales</taxon>
        <taxon>Actinomycetaceae</taxon>
        <taxon>Gleimia</taxon>
    </lineage>
</organism>
<keyword evidence="6" id="KW-1185">Reference proteome</keyword>
<feature type="domain" description="Acyl-CoA thioesterase-like N-terminal HotDog" evidence="4">
    <location>
        <begin position="37"/>
        <end position="118"/>
    </location>
</feature>
<comment type="caution">
    <text evidence="5">The sequence shown here is derived from an EMBL/GenBank/DDBJ whole genome shotgun (WGS) entry which is preliminary data.</text>
</comment>
<proteinExistence type="inferred from homology"/>
<dbReference type="InterPro" id="IPR029069">
    <property type="entry name" value="HotDog_dom_sf"/>
</dbReference>
<dbReference type="PANTHER" id="PTHR11066">
    <property type="entry name" value="ACYL-COA THIOESTERASE"/>
    <property type="match status" value="1"/>
</dbReference>
<dbReference type="InterPro" id="IPR049449">
    <property type="entry name" value="TesB_ACOT8-like_N"/>
</dbReference>
<evidence type="ECO:0000313" key="6">
    <source>
        <dbReference type="Proteomes" id="UP001247542"/>
    </source>
</evidence>
<dbReference type="Proteomes" id="UP001247542">
    <property type="component" value="Unassembled WGS sequence"/>
</dbReference>
<dbReference type="InterPro" id="IPR003703">
    <property type="entry name" value="Acyl_CoA_thio"/>
</dbReference>
<dbReference type="InterPro" id="IPR025652">
    <property type="entry name" value="TesB_C"/>
</dbReference>
<dbReference type="PANTHER" id="PTHR11066:SF34">
    <property type="entry name" value="ACYL-COENZYME A THIOESTERASE 8"/>
    <property type="match status" value="1"/>
</dbReference>
<evidence type="ECO:0000256" key="1">
    <source>
        <dbReference type="ARBA" id="ARBA00006538"/>
    </source>
</evidence>
<dbReference type="RefSeq" id="WP_313273005.1">
    <property type="nucleotide sequence ID" value="NZ_JASXSX010000001.1"/>
</dbReference>
<name>A0ABU3IAN4_9ACTO</name>
<evidence type="ECO:0000313" key="5">
    <source>
        <dbReference type="EMBL" id="MDT3767443.1"/>
    </source>
</evidence>
<dbReference type="SUPFAM" id="SSF54637">
    <property type="entry name" value="Thioesterase/thiol ester dehydrase-isomerase"/>
    <property type="match status" value="2"/>
</dbReference>
<evidence type="ECO:0000256" key="2">
    <source>
        <dbReference type="ARBA" id="ARBA00022801"/>
    </source>
</evidence>
<keyword evidence="2" id="KW-0378">Hydrolase</keyword>
<dbReference type="InterPro" id="IPR042171">
    <property type="entry name" value="Acyl-CoA_hotdog"/>
</dbReference>